<dbReference type="RefSeq" id="WP_245438214.1">
    <property type="nucleotide sequence ID" value="NZ_JACIDG010000004.1"/>
</dbReference>
<evidence type="ECO:0000256" key="3">
    <source>
        <dbReference type="ARBA" id="ARBA00022723"/>
    </source>
</evidence>
<comment type="similarity">
    <text evidence="2">Belongs to the metallo-beta-lactamase superfamily.</text>
</comment>
<name>A0A7W6FHX4_9HYPH</name>
<dbReference type="EMBL" id="JACIDG010000004">
    <property type="protein sequence ID" value="MBB3914583.1"/>
    <property type="molecule type" value="Genomic_DNA"/>
</dbReference>
<comment type="caution">
    <text evidence="7">The sequence shown here is derived from an EMBL/GenBank/DDBJ whole genome shotgun (WGS) entry which is preliminary data.</text>
</comment>
<gene>
    <name evidence="7" type="ORF">GGQ65_001865</name>
</gene>
<evidence type="ECO:0000313" key="8">
    <source>
        <dbReference type="Proteomes" id="UP000545490"/>
    </source>
</evidence>
<dbReference type="CDD" id="cd07729">
    <property type="entry name" value="AHL_lactonase_MBL-fold"/>
    <property type="match status" value="1"/>
</dbReference>
<dbReference type="GO" id="GO:0046872">
    <property type="term" value="F:metal ion binding"/>
    <property type="evidence" value="ECO:0007669"/>
    <property type="project" value="UniProtKB-KW"/>
</dbReference>
<reference evidence="7 8" key="1">
    <citation type="submission" date="2020-08" db="EMBL/GenBank/DDBJ databases">
        <title>Genomic Encyclopedia of Type Strains, Phase IV (KMG-IV): sequencing the most valuable type-strain genomes for metagenomic binning, comparative biology and taxonomic classification.</title>
        <authorList>
            <person name="Goeker M."/>
        </authorList>
    </citation>
    <scope>NUCLEOTIDE SEQUENCE [LARGE SCALE GENOMIC DNA]</scope>
    <source>
        <strain evidence="7 8">DSM 19331</strain>
    </source>
</reference>
<evidence type="ECO:0000256" key="5">
    <source>
        <dbReference type="ARBA" id="ARBA00022833"/>
    </source>
</evidence>
<dbReference type="InterPro" id="IPR036866">
    <property type="entry name" value="RibonucZ/Hydroxyglut_hydro"/>
</dbReference>
<dbReference type="Pfam" id="PF00753">
    <property type="entry name" value="Lactamase_B"/>
    <property type="match status" value="1"/>
</dbReference>
<dbReference type="InterPro" id="IPR051013">
    <property type="entry name" value="MBL_superfamily_lactonases"/>
</dbReference>
<keyword evidence="4 7" id="KW-0378">Hydrolase</keyword>
<dbReference type="PANTHER" id="PTHR42978">
    <property type="entry name" value="QUORUM-QUENCHING LACTONASE YTNP-RELATED-RELATED"/>
    <property type="match status" value="1"/>
</dbReference>
<dbReference type="PANTHER" id="PTHR42978:SF7">
    <property type="entry name" value="METALLO-HYDROLASE RV2300C-RELATED"/>
    <property type="match status" value="1"/>
</dbReference>
<protein>
    <submittedName>
        <fullName evidence="7">Glyoxylase-like metal-dependent hydrolase (Beta-lactamase superfamily II)</fullName>
    </submittedName>
</protein>
<dbReference type="InterPro" id="IPR001279">
    <property type="entry name" value="Metallo-B-lactamas"/>
</dbReference>
<evidence type="ECO:0000256" key="2">
    <source>
        <dbReference type="ARBA" id="ARBA00007749"/>
    </source>
</evidence>
<evidence type="ECO:0000313" key="7">
    <source>
        <dbReference type="EMBL" id="MBB3914583.1"/>
    </source>
</evidence>
<evidence type="ECO:0000256" key="1">
    <source>
        <dbReference type="ARBA" id="ARBA00001947"/>
    </source>
</evidence>
<sequence>MVLEPEHGKLSDWKALALHYGTAERPLSDLQLEVPDIHDQFGRIEYFVWLLRHQGRLILVDTGFSAEEGRARGRTMLIHPVDALARLGIGTSDITDVVITHLHYDHAGNLGDFPNAKFHIQDREMAYGTGRCMCHRHMRKPFAAEAVVDAVRLVFKDRMCFHEGDAELSPGLSLHLIGGHSKGLQVVRLVADGKTVVVASDALHFEHYLDDQNAFPLYADYLEVVEGYRRLLELAGPNGLLIAGHDPKVLSDFQPLNPEQPFSRVLF</sequence>
<evidence type="ECO:0000256" key="4">
    <source>
        <dbReference type="ARBA" id="ARBA00022801"/>
    </source>
</evidence>
<dbReference type="SUPFAM" id="SSF56281">
    <property type="entry name" value="Metallo-hydrolase/oxidoreductase"/>
    <property type="match status" value="1"/>
</dbReference>
<dbReference type="SMART" id="SM00849">
    <property type="entry name" value="Lactamase_B"/>
    <property type="match status" value="1"/>
</dbReference>
<accession>A0A7W6FHX4</accession>
<keyword evidence="5" id="KW-0862">Zinc</keyword>
<keyword evidence="3" id="KW-0479">Metal-binding</keyword>
<evidence type="ECO:0000259" key="6">
    <source>
        <dbReference type="SMART" id="SM00849"/>
    </source>
</evidence>
<proteinExistence type="inferred from homology"/>
<dbReference type="GO" id="GO:0016787">
    <property type="term" value="F:hydrolase activity"/>
    <property type="evidence" value="ECO:0007669"/>
    <property type="project" value="UniProtKB-KW"/>
</dbReference>
<comment type="cofactor">
    <cofactor evidence="1">
        <name>Zn(2+)</name>
        <dbReference type="ChEBI" id="CHEBI:29105"/>
    </cofactor>
</comment>
<dbReference type="AlphaFoldDB" id="A0A7W6FHX4"/>
<feature type="domain" description="Metallo-beta-lactamase" evidence="6">
    <location>
        <begin position="45"/>
        <end position="245"/>
    </location>
</feature>
<dbReference type="Gene3D" id="3.60.15.10">
    <property type="entry name" value="Ribonuclease Z/Hydroxyacylglutathione hydrolase-like"/>
    <property type="match status" value="1"/>
</dbReference>
<organism evidence="7 8">
    <name type="scientific">Rhizobium fabae</name>
    <dbReference type="NCBI Taxonomy" id="573179"/>
    <lineage>
        <taxon>Bacteria</taxon>
        <taxon>Pseudomonadati</taxon>
        <taxon>Pseudomonadota</taxon>
        <taxon>Alphaproteobacteria</taxon>
        <taxon>Hyphomicrobiales</taxon>
        <taxon>Rhizobiaceae</taxon>
        <taxon>Rhizobium/Agrobacterium group</taxon>
        <taxon>Rhizobium</taxon>
    </lineage>
</organism>
<dbReference type="Proteomes" id="UP000545490">
    <property type="component" value="Unassembled WGS sequence"/>
</dbReference>